<dbReference type="InterPro" id="IPR000528">
    <property type="entry name" value="Plant_nsLTP"/>
</dbReference>
<gene>
    <name evidence="7" type="ORF">PHAVU_008G087100g</name>
</gene>
<dbReference type="PROSITE" id="PS00597">
    <property type="entry name" value="PLANT_LTP"/>
    <property type="match status" value="1"/>
</dbReference>
<protein>
    <recommendedName>
        <fullName evidence="3">Non-specific lipid-transfer protein</fullName>
    </recommendedName>
</protein>
<keyword evidence="5" id="KW-1133">Transmembrane helix</keyword>
<feature type="transmembrane region" description="Helical" evidence="5">
    <location>
        <begin position="89"/>
        <end position="113"/>
    </location>
</feature>
<proteinExistence type="inferred from homology"/>
<dbReference type="Gene3D" id="1.10.110.10">
    <property type="entry name" value="Plant lipid-transfer and hydrophobic proteins"/>
    <property type="match status" value="1"/>
</dbReference>
<dbReference type="STRING" id="3885.V7B6P9"/>
<dbReference type="OrthoDB" id="1890443at2759"/>
<feature type="domain" description="Bifunctional inhibitor/plant lipid transfer protein/seed storage helical" evidence="6">
    <location>
        <begin position="124"/>
        <end position="207"/>
    </location>
</feature>
<feature type="region of interest" description="Disordered" evidence="4">
    <location>
        <begin position="1"/>
        <end position="20"/>
    </location>
</feature>
<keyword evidence="3" id="KW-0813">Transport</keyword>
<keyword evidence="2" id="KW-1015">Disulfide bond</keyword>
<keyword evidence="3" id="KW-0446">Lipid-binding</keyword>
<dbReference type="InterPro" id="IPR036312">
    <property type="entry name" value="Bifun_inhib/LTP/seed_sf"/>
</dbReference>
<evidence type="ECO:0000313" key="7">
    <source>
        <dbReference type="EMBL" id="ESW12131.1"/>
    </source>
</evidence>
<evidence type="ECO:0000256" key="3">
    <source>
        <dbReference type="RuleBase" id="RU000628"/>
    </source>
</evidence>
<dbReference type="InterPro" id="IPR016140">
    <property type="entry name" value="Bifunc_inhib/LTP/seed_store"/>
</dbReference>
<keyword evidence="5" id="KW-0472">Membrane</keyword>
<comment type="function">
    <text evidence="3">Plant non-specific lipid-transfer proteins transfer phospholipids as well as galactolipids across membranes. May play a role in wax or cutin deposition in the cell walls of expanding epidermal cells and certain secretory tissues.</text>
</comment>
<dbReference type="PANTHER" id="PTHR33076">
    <property type="entry name" value="NON-SPECIFIC LIPID-TRANSFER PROTEIN 2-RELATED"/>
    <property type="match status" value="1"/>
</dbReference>
<evidence type="ECO:0000313" key="8">
    <source>
        <dbReference type="Proteomes" id="UP000000226"/>
    </source>
</evidence>
<dbReference type="Gramene" id="ESW12131">
    <property type="protein sequence ID" value="ESW12131"/>
    <property type="gene ID" value="PHAVU_008G087100g"/>
</dbReference>
<accession>V7B6P9</accession>
<comment type="similarity">
    <text evidence="1 3">Belongs to the plant LTP family.</text>
</comment>
<keyword evidence="5" id="KW-0812">Transmembrane</keyword>
<dbReference type="Proteomes" id="UP000000226">
    <property type="component" value="Chromosome 8"/>
</dbReference>
<dbReference type="SMART" id="SM00499">
    <property type="entry name" value="AAI"/>
    <property type="match status" value="1"/>
</dbReference>
<dbReference type="CDD" id="cd01960">
    <property type="entry name" value="nsLTP1"/>
    <property type="match status" value="1"/>
</dbReference>
<dbReference type="PRINTS" id="PR00382">
    <property type="entry name" value="LIPIDTRNSFER"/>
</dbReference>
<evidence type="ECO:0000256" key="1">
    <source>
        <dbReference type="ARBA" id="ARBA00009748"/>
    </source>
</evidence>
<organism evidence="7 8">
    <name type="scientific">Phaseolus vulgaris</name>
    <name type="common">Kidney bean</name>
    <name type="synonym">French bean</name>
    <dbReference type="NCBI Taxonomy" id="3885"/>
    <lineage>
        <taxon>Eukaryota</taxon>
        <taxon>Viridiplantae</taxon>
        <taxon>Streptophyta</taxon>
        <taxon>Embryophyta</taxon>
        <taxon>Tracheophyta</taxon>
        <taxon>Spermatophyta</taxon>
        <taxon>Magnoliopsida</taxon>
        <taxon>eudicotyledons</taxon>
        <taxon>Gunneridae</taxon>
        <taxon>Pentapetalae</taxon>
        <taxon>rosids</taxon>
        <taxon>fabids</taxon>
        <taxon>Fabales</taxon>
        <taxon>Fabaceae</taxon>
        <taxon>Papilionoideae</taxon>
        <taxon>50 kb inversion clade</taxon>
        <taxon>NPAAA clade</taxon>
        <taxon>indigoferoid/millettioid clade</taxon>
        <taxon>Phaseoleae</taxon>
        <taxon>Phaseolus</taxon>
    </lineage>
</organism>
<dbReference type="Pfam" id="PF00234">
    <property type="entry name" value="Tryp_alpha_amyl"/>
    <property type="match status" value="1"/>
</dbReference>
<evidence type="ECO:0000256" key="2">
    <source>
        <dbReference type="ARBA" id="ARBA00023157"/>
    </source>
</evidence>
<dbReference type="GO" id="GO:0006869">
    <property type="term" value="P:lipid transport"/>
    <property type="evidence" value="ECO:0007669"/>
    <property type="project" value="InterPro"/>
</dbReference>
<evidence type="ECO:0000259" key="6">
    <source>
        <dbReference type="SMART" id="SM00499"/>
    </source>
</evidence>
<reference evidence="8" key="1">
    <citation type="journal article" date="2014" name="Nat. Genet.">
        <title>A reference genome for common bean and genome-wide analysis of dual domestications.</title>
        <authorList>
            <person name="Schmutz J."/>
            <person name="McClean P.E."/>
            <person name="Mamidi S."/>
            <person name="Wu G.A."/>
            <person name="Cannon S.B."/>
            <person name="Grimwood J."/>
            <person name="Jenkins J."/>
            <person name="Shu S."/>
            <person name="Song Q."/>
            <person name="Chavarro C."/>
            <person name="Torres-Torres M."/>
            <person name="Geffroy V."/>
            <person name="Moghaddam S.M."/>
            <person name="Gao D."/>
            <person name="Abernathy B."/>
            <person name="Barry K."/>
            <person name="Blair M."/>
            <person name="Brick M.A."/>
            <person name="Chovatia M."/>
            <person name="Gepts P."/>
            <person name="Goodstein D.M."/>
            <person name="Gonzales M."/>
            <person name="Hellsten U."/>
            <person name="Hyten D.L."/>
            <person name="Jia G."/>
            <person name="Kelly J.D."/>
            <person name="Kudrna D."/>
            <person name="Lee R."/>
            <person name="Richard M.M."/>
            <person name="Miklas P.N."/>
            <person name="Osorno J.M."/>
            <person name="Rodrigues J."/>
            <person name="Thareau V."/>
            <person name="Urrea C.A."/>
            <person name="Wang M."/>
            <person name="Yu Y."/>
            <person name="Zhang M."/>
            <person name="Wing R.A."/>
            <person name="Cregan P.B."/>
            <person name="Rokhsar D.S."/>
            <person name="Jackson S.A."/>
        </authorList>
    </citation>
    <scope>NUCLEOTIDE SEQUENCE [LARGE SCALE GENOMIC DNA]</scope>
    <source>
        <strain evidence="8">cv. G19833</strain>
    </source>
</reference>
<dbReference type="EMBL" id="CM002295">
    <property type="protein sequence ID" value="ESW12131.1"/>
    <property type="molecule type" value="Genomic_DNA"/>
</dbReference>
<dbReference type="SUPFAM" id="SSF47699">
    <property type="entry name" value="Bifunctional inhibitor/lipid-transfer protein/seed storage 2S albumin"/>
    <property type="match status" value="1"/>
</dbReference>
<evidence type="ECO:0000256" key="5">
    <source>
        <dbReference type="SAM" id="Phobius"/>
    </source>
</evidence>
<dbReference type="GO" id="GO:0008289">
    <property type="term" value="F:lipid binding"/>
    <property type="evidence" value="ECO:0007669"/>
    <property type="project" value="UniProtKB-KW"/>
</dbReference>
<evidence type="ECO:0000256" key="4">
    <source>
        <dbReference type="SAM" id="MobiDB-lite"/>
    </source>
</evidence>
<dbReference type="AlphaFoldDB" id="V7B6P9"/>
<sequence length="212" mass="23008">MASTNNLHGTSDAKQELPNANTKVLNRFHEQRRRAIKWPTLTTKQNNNPISQSPRVYINTTMHHHLYTPAANCSGIFTFCLRTSSLERYIIFLFPNMASLKVACMVVLCMGVVGAPMMAQAISCGDVTTDLAPCLSYLMNGGTASDACCEGVRSILGAAGTTSEKQTVCNCLKDAANNFGINDNYAQALPGLCNVSVPYKISRSTNCANIRF</sequence>
<name>V7B6P9_PHAVU</name>
<keyword evidence="8" id="KW-1185">Reference proteome</keyword>